<organism evidence="2 3">
    <name type="scientific">Acidovorax lacteus</name>
    <dbReference type="NCBI Taxonomy" id="1924988"/>
    <lineage>
        <taxon>Bacteria</taxon>
        <taxon>Pseudomonadati</taxon>
        <taxon>Pseudomonadota</taxon>
        <taxon>Betaproteobacteria</taxon>
        <taxon>Burkholderiales</taxon>
        <taxon>Comamonadaceae</taxon>
        <taxon>Acidovorax</taxon>
    </lineage>
</organism>
<protein>
    <submittedName>
        <fullName evidence="2">SGNH/GDSL hydrolase family protein</fullName>
    </submittedName>
</protein>
<dbReference type="SUPFAM" id="SSF52266">
    <property type="entry name" value="SGNH hydrolase"/>
    <property type="match status" value="1"/>
</dbReference>
<keyword evidence="3" id="KW-1185">Reference proteome</keyword>
<dbReference type="GO" id="GO:0016787">
    <property type="term" value="F:hydrolase activity"/>
    <property type="evidence" value="ECO:0007669"/>
    <property type="project" value="UniProtKB-KW"/>
</dbReference>
<evidence type="ECO:0000259" key="1">
    <source>
        <dbReference type="Pfam" id="PF13472"/>
    </source>
</evidence>
<accession>A0ABP8LCE9</accession>
<dbReference type="EMBL" id="BAABEX010000024">
    <property type="protein sequence ID" value="GAA4426318.1"/>
    <property type="molecule type" value="Genomic_DNA"/>
</dbReference>
<feature type="domain" description="SGNH hydrolase-type esterase" evidence="1">
    <location>
        <begin position="6"/>
        <end position="196"/>
    </location>
</feature>
<proteinExistence type="predicted"/>
<gene>
    <name evidence="2" type="ORF">GCM10023090_22160</name>
</gene>
<name>A0ABP8LCE9_9BURK</name>
<evidence type="ECO:0000313" key="3">
    <source>
        <dbReference type="Proteomes" id="UP001501788"/>
    </source>
</evidence>
<dbReference type="CDD" id="cd01839">
    <property type="entry name" value="SGNH_arylesterase_like"/>
    <property type="match status" value="1"/>
</dbReference>
<comment type="caution">
    <text evidence="2">The sequence shown here is derived from an EMBL/GenBank/DDBJ whole genome shotgun (WGS) entry which is preliminary data.</text>
</comment>
<dbReference type="Proteomes" id="UP001501788">
    <property type="component" value="Unassembled WGS sequence"/>
</dbReference>
<dbReference type="InterPro" id="IPR013830">
    <property type="entry name" value="SGNH_hydro"/>
</dbReference>
<dbReference type="Pfam" id="PF13472">
    <property type="entry name" value="Lipase_GDSL_2"/>
    <property type="match status" value="1"/>
</dbReference>
<dbReference type="RefSeq" id="WP_345064814.1">
    <property type="nucleotide sequence ID" value="NZ_BAABEX010000024.1"/>
</dbReference>
<keyword evidence="2" id="KW-0378">Hydrolase</keyword>
<reference evidence="3" key="1">
    <citation type="journal article" date="2019" name="Int. J. Syst. Evol. Microbiol.">
        <title>The Global Catalogue of Microorganisms (GCM) 10K type strain sequencing project: providing services to taxonomists for standard genome sequencing and annotation.</title>
        <authorList>
            <consortium name="The Broad Institute Genomics Platform"/>
            <consortium name="The Broad Institute Genome Sequencing Center for Infectious Disease"/>
            <person name="Wu L."/>
            <person name="Ma J."/>
        </authorList>
    </citation>
    <scope>NUCLEOTIDE SEQUENCE [LARGE SCALE GENOMIC DNA]</scope>
    <source>
        <strain evidence="3">JCM 31890</strain>
    </source>
</reference>
<dbReference type="InterPro" id="IPR036514">
    <property type="entry name" value="SGNH_hydro_sf"/>
</dbReference>
<dbReference type="Gene3D" id="3.40.50.1110">
    <property type="entry name" value="SGNH hydrolase"/>
    <property type="match status" value="1"/>
</dbReference>
<sequence>MQQILVYGDSLSWGIVPGTRERLPFGQRWPGALEGLLAAQGTAARVIEDCLNGRRTVWDDPFKPGRNGLQGLAQRIEICSPLALVVLMLGTNDFQSSHANTAWHSAQGLGALLQAIRQAPIEPGMPQPPVLVVAPPPLGTPCGAAAEKFAGGDVRCLGLAAAQQAVARQHGCAFFDAGTVVQASRTDGVHLDADQHARLAQALAPVVAGLLAARG</sequence>
<evidence type="ECO:0000313" key="2">
    <source>
        <dbReference type="EMBL" id="GAA4426318.1"/>
    </source>
</evidence>